<evidence type="ECO:0000313" key="1">
    <source>
        <dbReference type="EMBL" id="AFK72747.1"/>
    </source>
</evidence>
<sequence>MRGPCLFPLTYTSEFLFILVLFSLAETGVAPQAPVITVPAN</sequence>
<reference evidence="1 2" key="1">
    <citation type="journal article" date="2012" name="J. Bacteriol.">
        <title>Complete Genome Sequence of the Naphthalene-Degrading Pseudomonas putida Strain ND6.</title>
        <authorList>
            <person name="Li S."/>
            <person name="Zhao H."/>
            <person name="Li Y."/>
            <person name="Niu S."/>
            <person name="Cai B."/>
        </authorList>
    </citation>
    <scope>NUCLEOTIDE SEQUENCE [LARGE SCALE GENOMIC DNA]</scope>
    <source>
        <strain evidence="1 2">ND6</strain>
    </source>
</reference>
<name>I3V4S6_PSEPU</name>
<organism evidence="1 2">
    <name type="scientific">Pseudomonas putida ND6</name>
    <dbReference type="NCBI Taxonomy" id="231023"/>
    <lineage>
        <taxon>Bacteria</taxon>
        <taxon>Pseudomonadati</taxon>
        <taxon>Pseudomonadota</taxon>
        <taxon>Gammaproteobacteria</taxon>
        <taxon>Pseudomonadales</taxon>
        <taxon>Pseudomonadaceae</taxon>
        <taxon>Pseudomonas</taxon>
    </lineage>
</organism>
<dbReference type="AlphaFoldDB" id="I3V4S6"/>
<dbReference type="KEGG" id="ppi:YSA_11025"/>
<accession>I3V4S6</accession>
<dbReference type="EMBL" id="CP003588">
    <property type="protein sequence ID" value="AFK72747.1"/>
    <property type="molecule type" value="Genomic_DNA"/>
</dbReference>
<proteinExistence type="predicted"/>
<dbReference type="Proteomes" id="UP000005268">
    <property type="component" value="Chromosome"/>
</dbReference>
<protein>
    <submittedName>
        <fullName evidence="1">Uncharacterized protein</fullName>
    </submittedName>
</protein>
<dbReference type="HOGENOM" id="CLU_3275403_0_0_6"/>
<gene>
    <name evidence="1" type="ORF">YSA_11025</name>
</gene>
<evidence type="ECO:0000313" key="2">
    <source>
        <dbReference type="Proteomes" id="UP000005268"/>
    </source>
</evidence>